<reference evidence="1 2" key="1">
    <citation type="submission" date="2016-05" db="EMBL/GenBank/DDBJ databases">
        <authorList>
            <person name="Lavstsen T."/>
            <person name="Jespersen J.S."/>
        </authorList>
    </citation>
    <scope>NUCLEOTIDE SEQUENCE [LARGE SCALE GENOMIC DNA]</scope>
    <source>
        <strain evidence="1 2">YLB-01</strain>
    </source>
</reference>
<dbReference type="RefSeq" id="WP_067023381.1">
    <property type="nucleotide sequence ID" value="NZ_CP038256.1"/>
</dbReference>
<dbReference type="EMBL" id="LXMD01000012">
    <property type="protein sequence ID" value="OCG75778.1"/>
    <property type="molecule type" value="Genomic_DNA"/>
</dbReference>
<dbReference type="Proteomes" id="UP000093355">
    <property type="component" value="Unassembled WGS sequence"/>
</dbReference>
<dbReference type="OrthoDB" id="190168at2"/>
<accession>A0A1B9NGQ4</accession>
<name>A0A1B9NGQ4_9MICO</name>
<organism evidence="1 2">
    <name type="scientific">Microbacterium sediminis</name>
    <dbReference type="NCBI Taxonomy" id="904291"/>
    <lineage>
        <taxon>Bacteria</taxon>
        <taxon>Bacillati</taxon>
        <taxon>Actinomycetota</taxon>
        <taxon>Actinomycetes</taxon>
        <taxon>Micrococcales</taxon>
        <taxon>Microbacteriaceae</taxon>
        <taxon>Microbacterium</taxon>
    </lineage>
</organism>
<dbReference type="Pfam" id="PF01648">
    <property type="entry name" value="ACPS"/>
    <property type="match status" value="1"/>
</dbReference>
<dbReference type="SUPFAM" id="SSF56214">
    <property type="entry name" value="4'-phosphopantetheinyl transferase"/>
    <property type="match status" value="1"/>
</dbReference>
<comment type="caution">
    <text evidence="1">The sequence shown here is derived from an EMBL/GenBank/DDBJ whole genome shotgun (WGS) entry which is preliminary data.</text>
</comment>
<protein>
    <submittedName>
        <fullName evidence="1">Uncharacterized protein</fullName>
    </submittedName>
</protein>
<keyword evidence="2" id="KW-1185">Reference proteome</keyword>
<dbReference type="Gene3D" id="3.90.470.20">
    <property type="entry name" value="4'-phosphopantetheinyl transferase domain"/>
    <property type="match status" value="1"/>
</dbReference>
<gene>
    <name evidence="1" type="ORF">A7J15_01655</name>
</gene>
<dbReference type="STRING" id="904291.A7J15_01655"/>
<sequence>MTTTPALSDAVTGMTRLADREVHWRLGWADPGADPSVIARVWLAELATAHGLFEWAGIGPARPWTKPRLAGDPDADASISHSGRAVLVAVMRGRGLGADIEVAPYRAFAAPTLLSRMCTPAERKALMAQPPGERRFHAAALWTAKEALVKATGRGLAHDPRTVHVEPAPAPAGAVATAHLAVADGARTALAALDVAGLSRSRPEESP</sequence>
<dbReference type="GO" id="GO:0000287">
    <property type="term" value="F:magnesium ion binding"/>
    <property type="evidence" value="ECO:0007669"/>
    <property type="project" value="InterPro"/>
</dbReference>
<evidence type="ECO:0000313" key="2">
    <source>
        <dbReference type="Proteomes" id="UP000093355"/>
    </source>
</evidence>
<dbReference type="AlphaFoldDB" id="A0A1B9NGQ4"/>
<proteinExistence type="predicted"/>
<dbReference type="InterPro" id="IPR037143">
    <property type="entry name" value="4-PPantetheinyl_Trfase_dom_sf"/>
</dbReference>
<dbReference type="GO" id="GO:0008897">
    <property type="term" value="F:holo-[acyl-carrier-protein] synthase activity"/>
    <property type="evidence" value="ECO:0007669"/>
    <property type="project" value="InterPro"/>
</dbReference>
<dbReference type="InterPro" id="IPR008278">
    <property type="entry name" value="4-PPantetheinyl_Trfase_dom"/>
</dbReference>
<evidence type="ECO:0000313" key="1">
    <source>
        <dbReference type="EMBL" id="OCG75778.1"/>
    </source>
</evidence>